<feature type="domain" description="TonB-dependent receptor-like beta-barrel" evidence="10">
    <location>
        <begin position="473"/>
        <end position="948"/>
    </location>
</feature>
<dbReference type="Pfam" id="PF07715">
    <property type="entry name" value="Plug"/>
    <property type="match status" value="1"/>
</dbReference>
<dbReference type="Proteomes" id="UP000059542">
    <property type="component" value="Chromosome"/>
</dbReference>
<dbReference type="NCBIfam" id="TIGR04057">
    <property type="entry name" value="SusC_RagA_signa"/>
    <property type="match status" value="1"/>
</dbReference>
<dbReference type="Gene3D" id="2.170.130.10">
    <property type="entry name" value="TonB-dependent receptor, plug domain"/>
    <property type="match status" value="1"/>
</dbReference>
<dbReference type="GO" id="GO:0009279">
    <property type="term" value="C:cell outer membrane"/>
    <property type="evidence" value="ECO:0007669"/>
    <property type="project" value="UniProtKB-SubCell"/>
</dbReference>
<dbReference type="PROSITE" id="PS52016">
    <property type="entry name" value="TONB_DEPENDENT_REC_3"/>
    <property type="match status" value="1"/>
</dbReference>
<organism evidence="12 13">
    <name type="scientific">Hymenobacter sedentarius</name>
    <dbReference type="NCBI Taxonomy" id="1411621"/>
    <lineage>
        <taxon>Bacteria</taxon>
        <taxon>Pseudomonadati</taxon>
        <taxon>Bacteroidota</taxon>
        <taxon>Cytophagia</taxon>
        <taxon>Cytophagales</taxon>
        <taxon>Hymenobacteraceae</taxon>
        <taxon>Hymenobacter</taxon>
    </lineage>
</organism>
<dbReference type="Pfam" id="PF00593">
    <property type="entry name" value="TonB_dep_Rec_b-barrel"/>
    <property type="match status" value="1"/>
</dbReference>
<dbReference type="InterPro" id="IPR023996">
    <property type="entry name" value="TonB-dep_OMP_SusC/RagA"/>
</dbReference>
<evidence type="ECO:0000259" key="11">
    <source>
        <dbReference type="Pfam" id="PF07715"/>
    </source>
</evidence>
<evidence type="ECO:0000256" key="8">
    <source>
        <dbReference type="PROSITE-ProRule" id="PRU01360"/>
    </source>
</evidence>
<evidence type="ECO:0000313" key="12">
    <source>
        <dbReference type="EMBL" id="ALW85449.1"/>
    </source>
</evidence>
<protein>
    <recommendedName>
        <fullName evidence="14">SusC/RagA family TonB-linked outer membrane protein</fullName>
    </recommendedName>
</protein>
<name>A0A0U4CB82_9BACT</name>
<accession>A0A0U4CB82</accession>
<dbReference type="Pfam" id="PF13715">
    <property type="entry name" value="CarbopepD_reg_2"/>
    <property type="match status" value="1"/>
</dbReference>
<dbReference type="InterPro" id="IPR000531">
    <property type="entry name" value="Beta-barrel_TonB"/>
</dbReference>
<comment type="subcellular location">
    <subcellularLocation>
        <location evidence="1 8">Cell outer membrane</location>
        <topology evidence="1 8">Multi-pass membrane protein</topology>
    </subcellularLocation>
</comment>
<dbReference type="InterPro" id="IPR039426">
    <property type="entry name" value="TonB-dep_rcpt-like"/>
</dbReference>
<dbReference type="SUPFAM" id="SSF56935">
    <property type="entry name" value="Porins"/>
    <property type="match status" value="1"/>
</dbReference>
<keyword evidence="3 8" id="KW-1134">Transmembrane beta strand</keyword>
<evidence type="ECO:0000256" key="3">
    <source>
        <dbReference type="ARBA" id="ARBA00022452"/>
    </source>
</evidence>
<dbReference type="STRING" id="1411621.AUC43_10285"/>
<dbReference type="SUPFAM" id="SSF49464">
    <property type="entry name" value="Carboxypeptidase regulatory domain-like"/>
    <property type="match status" value="1"/>
</dbReference>
<evidence type="ECO:0000256" key="5">
    <source>
        <dbReference type="ARBA" id="ARBA00023077"/>
    </source>
</evidence>
<feature type="domain" description="TonB-dependent receptor plug" evidence="11">
    <location>
        <begin position="119"/>
        <end position="245"/>
    </location>
</feature>
<evidence type="ECO:0000256" key="2">
    <source>
        <dbReference type="ARBA" id="ARBA00022448"/>
    </source>
</evidence>
<evidence type="ECO:0000256" key="4">
    <source>
        <dbReference type="ARBA" id="ARBA00022692"/>
    </source>
</evidence>
<gene>
    <name evidence="12" type="ORF">AUC43_10285</name>
</gene>
<reference evidence="12 13" key="1">
    <citation type="submission" date="2015-12" db="EMBL/GenBank/DDBJ databases">
        <authorList>
            <person name="Shamseldin A."/>
            <person name="Moawad H."/>
            <person name="Abd El-Rahim W.M."/>
            <person name="Sadowsky M.J."/>
        </authorList>
    </citation>
    <scope>NUCLEOTIDE SEQUENCE [LARGE SCALE GENOMIC DNA]</scope>
    <source>
        <strain evidence="12 13">DG5B</strain>
    </source>
</reference>
<evidence type="ECO:0000256" key="7">
    <source>
        <dbReference type="ARBA" id="ARBA00023237"/>
    </source>
</evidence>
<dbReference type="NCBIfam" id="TIGR04056">
    <property type="entry name" value="OMP_RagA_SusC"/>
    <property type="match status" value="1"/>
</dbReference>
<evidence type="ECO:0000256" key="1">
    <source>
        <dbReference type="ARBA" id="ARBA00004571"/>
    </source>
</evidence>
<dbReference type="InterPro" id="IPR037066">
    <property type="entry name" value="Plug_dom_sf"/>
</dbReference>
<sequence length="1125" mass="119942">MSMVLMVTFFHGALAQTRAISGRVTDQKTGEGLPGITVLVKGTTNGTSTSPDGAFTLNVPETGGTLVFSSVGYVGQERPIGSEATFTIVMVPDVKQLNEVVVTALGLTANRDQLGTAQATVQGTSLVRSGETSVITGLSGKTPGVLITRSSGDPGASANIQIRGASTITGNLQPLIVVDGIPIYNSSVGDDGILSSNGGAGSNQVNGVVQASRLNDINPDDIATMEVLKGAAASAVWGTRAANGVIVITTKKGASANGKLNVSYRSSYGVDQINRVPPLQTKFGQGGGGLYNNTTSASWGDRIADRKGGADTYITDPTATGYLGYATLPDGTRVYNIANGTAANPHGGKNSQTTYDQARAPFTTGYTWDNIATVSGGDTRSNFYVSLGNTYQKGIALNHSDNDRTTARINVDRQLSDKFRVSVNSSYIRTRSNRAQQGSNVSGIYLGGLRTSPDYDNSRYIGDYTDPAGNIFLDRQLSYRNKLGRAVVSAANPNGITNSGYDNPLWNLDRVRNESRVNRFLGALEMTYDVTPWLNILNRSGVDTYTDNRYAYFPVGAATSSTGSLTEEVIQETQVNNDLIARAHTNLGENVTLTGLVGYNLNARRSSQLGTTATGFINPFSPPQLNNTPSTNRSPYNATVEQRTAAIYSQVDLGLFNQLFLTGTVRGEQASTFGPEAKSTFVYSAGSLAWQFTKLPILAENRVLSFGKLRASYGVVGVQPTPYLTRTYYTPANGSVLGEGYGTTLDASNYGGGFVRSTSKGNPLIRPERKTELEGGLDLRFLQNRIGLTLTGYTNKTVDVILPVPVAATTGYTNTNANAATITNRGLEISMDGDVVKTDKFTWNVAPNFSLNRNKVTELAGATSIGLTGFSGSVSSRAVKDYALGALWGNSFDIRDNGTYNTDANGFPQLADNGTARVIGNPNPQWRGGLNNTFSYRGLSLNVLIDHVHGTDIWNGTKGALYFFGTAGELGEEITVSGAQAASLKLYTGQTLASAYKPNADGSYTFRGKVQNFGSGDVALDEQWYRNGLGNGFSGGPGAPFVEHVNYTRLREVTLNYSLTQSWLRTATKLSAIDLAVTGRNLYLWTNYTGVDPETNLTGVSNGRGIDYFNNPSTRSVIFSIKFTY</sequence>
<evidence type="ECO:0000256" key="6">
    <source>
        <dbReference type="ARBA" id="ARBA00023136"/>
    </source>
</evidence>
<dbReference type="InterPro" id="IPR023997">
    <property type="entry name" value="TonB-dep_OMP_SusC/RagA_CS"/>
</dbReference>
<dbReference type="EMBL" id="CP013909">
    <property type="protein sequence ID" value="ALW85449.1"/>
    <property type="molecule type" value="Genomic_DNA"/>
</dbReference>
<keyword evidence="6 8" id="KW-0472">Membrane</keyword>
<dbReference type="Gene3D" id="2.60.40.1120">
    <property type="entry name" value="Carboxypeptidase-like, regulatory domain"/>
    <property type="match status" value="1"/>
</dbReference>
<evidence type="ECO:0000259" key="10">
    <source>
        <dbReference type="Pfam" id="PF00593"/>
    </source>
</evidence>
<dbReference type="InterPro" id="IPR036942">
    <property type="entry name" value="Beta-barrel_TonB_sf"/>
</dbReference>
<evidence type="ECO:0000256" key="9">
    <source>
        <dbReference type="RuleBase" id="RU003357"/>
    </source>
</evidence>
<dbReference type="KEGG" id="hyg:AUC43_10285"/>
<keyword evidence="13" id="KW-1185">Reference proteome</keyword>
<keyword evidence="7 8" id="KW-0998">Cell outer membrane</keyword>
<dbReference type="AlphaFoldDB" id="A0A0U4CB82"/>
<evidence type="ECO:0008006" key="14">
    <source>
        <dbReference type="Google" id="ProtNLM"/>
    </source>
</evidence>
<keyword evidence="4 8" id="KW-0812">Transmembrane</keyword>
<dbReference type="InterPro" id="IPR012910">
    <property type="entry name" value="Plug_dom"/>
</dbReference>
<keyword evidence="2 8" id="KW-0813">Transport</keyword>
<comment type="similarity">
    <text evidence="8 9">Belongs to the TonB-dependent receptor family.</text>
</comment>
<dbReference type="InterPro" id="IPR008969">
    <property type="entry name" value="CarboxyPept-like_regulatory"/>
</dbReference>
<evidence type="ECO:0000313" key="13">
    <source>
        <dbReference type="Proteomes" id="UP000059542"/>
    </source>
</evidence>
<keyword evidence="5 9" id="KW-0798">TonB box</keyword>
<proteinExistence type="inferred from homology"/>
<dbReference type="Gene3D" id="2.40.170.20">
    <property type="entry name" value="TonB-dependent receptor, beta-barrel domain"/>
    <property type="match status" value="1"/>
</dbReference>